<dbReference type="AlphaFoldDB" id="A0A5M6DGX6"/>
<evidence type="ECO:0000313" key="11">
    <source>
        <dbReference type="Proteomes" id="UP000323426"/>
    </source>
</evidence>
<sequence>MQPSVNAQPKPRESNPTVENAGRVFSTRLLLYLTLAKFTIQYLFLNPAYQLHRDEYLYLDQGKHLAWGFLEVPPVISVLAWFTQLMGNNIFWVKFWPALFGALTLYVMGKTVQKLGGGTFALLLTGVCFIFSAYLRLNLLFQPNSLDILLWTLYFYLLIRFIQTNKNNYLYALGFALAIGLLNKYTVGFFIIGTLVGFLLTRYRQLFRQKVFYWTTLLTAVLVLPNLIWQLQHDLPFFTHMRELQERQLQHVALGDFLKDQIIMCIGALPVWPLGLGALFLSRWGKPYVLLGIIFLVVMGLLIGLQGKNYYTLGLYPILIAIGSVSWEKITQQSWQYWLRPVLLAFPFFFLFPVFPLVLPVLSPLATATYATKFIDFGILRWEDGQNHQLPQDYADMLGWQELTDLVAKAYAQIPPNQRQQTIILCDNYGQAGAINYYGRKANLPPAHAENASYLLWLPQPLTFRNVILVGDTPDPEHQKLFRSIKNIGRISDSLAREKGTSVIVLTGADQQIIDIVNNRIKEKKAVFGYKN</sequence>
<reference evidence="10 11" key="1">
    <citation type="submission" date="2019-09" db="EMBL/GenBank/DDBJ databases">
        <title>Genome sequence and assembly of Adhaeribacter sp.</title>
        <authorList>
            <person name="Chhetri G."/>
        </authorList>
    </citation>
    <scope>NUCLEOTIDE SEQUENCE [LARGE SCALE GENOMIC DNA]</scope>
    <source>
        <strain evidence="10 11">DK36</strain>
    </source>
</reference>
<dbReference type="PANTHER" id="PTHR33908:SF11">
    <property type="entry name" value="MEMBRANE PROTEIN"/>
    <property type="match status" value="1"/>
</dbReference>
<feature type="transmembrane region" description="Helical" evidence="8">
    <location>
        <begin position="288"/>
        <end position="305"/>
    </location>
</feature>
<keyword evidence="11" id="KW-1185">Reference proteome</keyword>
<feature type="transmembrane region" description="Helical" evidence="8">
    <location>
        <begin position="342"/>
        <end position="362"/>
    </location>
</feature>
<keyword evidence="6 8" id="KW-1133">Transmembrane helix</keyword>
<comment type="subcellular location">
    <subcellularLocation>
        <location evidence="1">Cell membrane</location>
        <topology evidence="1">Multi-pass membrane protein</topology>
    </subcellularLocation>
</comment>
<dbReference type="Pfam" id="PF13231">
    <property type="entry name" value="PMT_2"/>
    <property type="match status" value="1"/>
</dbReference>
<gene>
    <name evidence="10" type="ORF">F0145_10025</name>
</gene>
<feature type="transmembrane region" description="Helical" evidence="8">
    <location>
        <begin position="311"/>
        <end position="330"/>
    </location>
</feature>
<dbReference type="GO" id="GO:0005886">
    <property type="term" value="C:plasma membrane"/>
    <property type="evidence" value="ECO:0007669"/>
    <property type="project" value="UniProtKB-SubCell"/>
</dbReference>
<evidence type="ECO:0000256" key="5">
    <source>
        <dbReference type="ARBA" id="ARBA00022692"/>
    </source>
</evidence>
<evidence type="ECO:0000256" key="2">
    <source>
        <dbReference type="ARBA" id="ARBA00022475"/>
    </source>
</evidence>
<accession>A0A5M6DGX6</accession>
<feature type="transmembrane region" description="Helical" evidence="8">
    <location>
        <begin position="65"/>
        <end position="83"/>
    </location>
</feature>
<name>A0A5M6DGX6_9BACT</name>
<feature type="transmembrane region" description="Helical" evidence="8">
    <location>
        <begin position="146"/>
        <end position="163"/>
    </location>
</feature>
<feature type="transmembrane region" description="Helical" evidence="8">
    <location>
        <begin position="90"/>
        <end position="109"/>
    </location>
</feature>
<dbReference type="Proteomes" id="UP000323426">
    <property type="component" value="Unassembled WGS sequence"/>
</dbReference>
<evidence type="ECO:0000256" key="6">
    <source>
        <dbReference type="ARBA" id="ARBA00022989"/>
    </source>
</evidence>
<dbReference type="EMBL" id="VWSF01000006">
    <property type="protein sequence ID" value="KAA5546673.1"/>
    <property type="molecule type" value="Genomic_DNA"/>
</dbReference>
<feature type="transmembrane region" description="Helical" evidence="8">
    <location>
        <begin position="29"/>
        <end position="45"/>
    </location>
</feature>
<dbReference type="PANTHER" id="PTHR33908">
    <property type="entry name" value="MANNOSYLTRANSFERASE YKCB-RELATED"/>
    <property type="match status" value="1"/>
</dbReference>
<keyword evidence="4 10" id="KW-0808">Transferase</keyword>
<dbReference type="GO" id="GO:0016763">
    <property type="term" value="F:pentosyltransferase activity"/>
    <property type="evidence" value="ECO:0007669"/>
    <property type="project" value="TreeGrafter"/>
</dbReference>
<dbReference type="GO" id="GO:0009103">
    <property type="term" value="P:lipopolysaccharide biosynthetic process"/>
    <property type="evidence" value="ECO:0007669"/>
    <property type="project" value="UniProtKB-ARBA"/>
</dbReference>
<evidence type="ECO:0000256" key="3">
    <source>
        <dbReference type="ARBA" id="ARBA00022676"/>
    </source>
</evidence>
<proteinExistence type="predicted"/>
<keyword evidence="3" id="KW-0328">Glycosyltransferase</keyword>
<feature type="transmembrane region" description="Helical" evidence="8">
    <location>
        <begin position="261"/>
        <end position="281"/>
    </location>
</feature>
<keyword evidence="2" id="KW-1003">Cell membrane</keyword>
<feature type="transmembrane region" description="Helical" evidence="8">
    <location>
        <begin position="115"/>
        <end position="134"/>
    </location>
</feature>
<evidence type="ECO:0000313" key="10">
    <source>
        <dbReference type="EMBL" id="KAA5546673.1"/>
    </source>
</evidence>
<organism evidence="10 11">
    <name type="scientific">Adhaeribacter rhizoryzae</name>
    <dbReference type="NCBI Taxonomy" id="2607907"/>
    <lineage>
        <taxon>Bacteria</taxon>
        <taxon>Pseudomonadati</taxon>
        <taxon>Bacteroidota</taxon>
        <taxon>Cytophagia</taxon>
        <taxon>Cytophagales</taxon>
        <taxon>Hymenobacteraceae</taxon>
        <taxon>Adhaeribacter</taxon>
    </lineage>
</organism>
<comment type="caution">
    <text evidence="10">The sequence shown here is derived from an EMBL/GenBank/DDBJ whole genome shotgun (WGS) entry which is preliminary data.</text>
</comment>
<evidence type="ECO:0000256" key="7">
    <source>
        <dbReference type="ARBA" id="ARBA00023136"/>
    </source>
</evidence>
<evidence type="ECO:0000259" key="9">
    <source>
        <dbReference type="Pfam" id="PF13231"/>
    </source>
</evidence>
<dbReference type="RefSeq" id="WP_150088277.1">
    <property type="nucleotide sequence ID" value="NZ_VWSF01000006.1"/>
</dbReference>
<protein>
    <submittedName>
        <fullName evidence="10">Glycosyltransferase family 39 protein</fullName>
    </submittedName>
</protein>
<evidence type="ECO:0000256" key="1">
    <source>
        <dbReference type="ARBA" id="ARBA00004651"/>
    </source>
</evidence>
<feature type="transmembrane region" description="Helical" evidence="8">
    <location>
        <begin position="169"/>
        <end position="199"/>
    </location>
</feature>
<dbReference type="InterPro" id="IPR050297">
    <property type="entry name" value="LipidA_mod_glycosyltrf_83"/>
</dbReference>
<feature type="transmembrane region" description="Helical" evidence="8">
    <location>
        <begin position="211"/>
        <end position="231"/>
    </location>
</feature>
<dbReference type="InterPro" id="IPR038731">
    <property type="entry name" value="RgtA/B/C-like"/>
</dbReference>
<keyword evidence="5 8" id="KW-0812">Transmembrane</keyword>
<feature type="domain" description="Glycosyltransferase RgtA/B/C/D-like" evidence="9">
    <location>
        <begin position="72"/>
        <end position="229"/>
    </location>
</feature>
<evidence type="ECO:0000256" key="4">
    <source>
        <dbReference type="ARBA" id="ARBA00022679"/>
    </source>
</evidence>
<evidence type="ECO:0000256" key="8">
    <source>
        <dbReference type="SAM" id="Phobius"/>
    </source>
</evidence>
<keyword evidence="7 8" id="KW-0472">Membrane</keyword>